<dbReference type="GeneID" id="58196097"/>
<comment type="caution">
    <text evidence="1">The sequence shown here is derived from an EMBL/GenBank/DDBJ whole genome shotgun (WGS) entry which is preliminary data.</text>
</comment>
<evidence type="ECO:0000313" key="1">
    <source>
        <dbReference type="EMBL" id="ENV35910.1"/>
    </source>
</evidence>
<reference evidence="1 2" key="1">
    <citation type="submission" date="2013-02" db="EMBL/GenBank/DDBJ databases">
        <title>The Genome Sequence of Acinetobacter venetianus CIP 110063.</title>
        <authorList>
            <consortium name="The Broad Institute Genome Sequencing Platform"/>
            <consortium name="The Broad Institute Genome Sequencing Center for Infectious Disease"/>
            <person name="Cerqueira G."/>
            <person name="Feldgarden M."/>
            <person name="Courvalin P."/>
            <person name="Perichon B."/>
            <person name="Grillot-Courvalin C."/>
            <person name="Clermont D."/>
            <person name="Rocha E."/>
            <person name="Yoon E.-J."/>
            <person name="Nemec A."/>
            <person name="Walker B."/>
            <person name="Young S.K."/>
            <person name="Zeng Q."/>
            <person name="Gargeya S."/>
            <person name="Fitzgerald M."/>
            <person name="Haas B."/>
            <person name="Abouelleil A."/>
            <person name="Alvarado L."/>
            <person name="Arachchi H.M."/>
            <person name="Berlin A.M."/>
            <person name="Chapman S.B."/>
            <person name="Dewar J."/>
            <person name="Goldberg J."/>
            <person name="Griggs A."/>
            <person name="Gujja S."/>
            <person name="Hansen M."/>
            <person name="Howarth C."/>
            <person name="Imamovic A."/>
            <person name="Larimer J."/>
            <person name="McCowan C."/>
            <person name="Murphy C."/>
            <person name="Neiman D."/>
            <person name="Pearson M."/>
            <person name="Priest M."/>
            <person name="Roberts A."/>
            <person name="Saif S."/>
            <person name="Shea T."/>
            <person name="Sisk P."/>
            <person name="Sykes S."/>
            <person name="Wortman J."/>
            <person name="Nusbaum C."/>
            <person name="Birren B."/>
        </authorList>
    </citation>
    <scope>NUCLEOTIDE SEQUENCE [LARGE SCALE GENOMIC DNA]</scope>
    <source>
        <strain evidence="2">ATCC 31012 / DSM 23050 / BCRC 14357 / CCUG 45561 / CIP 110063 / KCTC 2702 / LMG 19082 / RAG-1</strain>
    </source>
</reference>
<dbReference type="HOGENOM" id="CLU_1891671_0_0_6"/>
<evidence type="ECO:0000313" key="2">
    <source>
        <dbReference type="Proteomes" id="UP000018445"/>
    </source>
</evidence>
<accession>N8ZWM9</accession>
<dbReference type="RefSeq" id="WP_004882181.1">
    <property type="nucleotide sequence ID" value="NZ_AKIQ01000084.1"/>
</dbReference>
<dbReference type="eggNOG" id="ENOG502ZJ0R">
    <property type="taxonomic scope" value="Bacteria"/>
</dbReference>
<sequence>MGYVYTPNISNKVDYQAIGLVIHEVREYDFYPWLSHTENITLPKMGLHEVCIKGFNELFMQMANEAICYGSDKKLEKFELQHILDAFLKEFANPRYYSNFIDNGWRPVTNHTQDYFLCVIDKNTIGMWLSCNDE</sequence>
<proteinExistence type="predicted"/>
<organism evidence="1 2">
    <name type="scientific">Acinetobacter venetianus (strain ATCC 31012 / DSM 23050 / BCRC 14357 / CCUG 45561 / CIP 110063 / KCTC 2702 / LMG 19082 / RAG-1)</name>
    <dbReference type="NCBI Taxonomy" id="1191460"/>
    <lineage>
        <taxon>Bacteria</taxon>
        <taxon>Pseudomonadati</taxon>
        <taxon>Pseudomonadota</taxon>
        <taxon>Gammaproteobacteria</taxon>
        <taxon>Moraxellales</taxon>
        <taxon>Moraxellaceae</taxon>
        <taxon>Acinetobacter</taxon>
    </lineage>
</organism>
<dbReference type="Proteomes" id="UP000018445">
    <property type="component" value="Unassembled WGS sequence"/>
</dbReference>
<dbReference type="AlphaFoldDB" id="N8ZWM9"/>
<name>N8ZWM9_ACIVR</name>
<dbReference type="EMBL" id="APPO01000021">
    <property type="protein sequence ID" value="ENV35910.1"/>
    <property type="molecule type" value="Genomic_DNA"/>
</dbReference>
<keyword evidence="2" id="KW-1185">Reference proteome</keyword>
<gene>
    <name evidence="1" type="ORF">F959_03263</name>
</gene>
<dbReference type="OrthoDB" id="6699896at2"/>
<protein>
    <submittedName>
        <fullName evidence="1">Uncharacterized protein</fullName>
    </submittedName>
</protein>
<dbReference type="PATRIC" id="fig|1191460.12.peg.3247"/>